<dbReference type="Proteomes" id="UP000078492">
    <property type="component" value="Unassembled WGS sequence"/>
</dbReference>
<dbReference type="PROSITE" id="PS50158">
    <property type="entry name" value="ZF_CCHC"/>
    <property type="match status" value="2"/>
</dbReference>
<feature type="domain" description="CCHC-type" evidence="3">
    <location>
        <begin position="173"/>
        <end position="186"/>
    </location>
</feature>
<dbReference type="InterPro" id="IPR001878">
    <property type="entry name" value="Znf_CCHC"/>
</dbReference>
<dbReference type="InterPro" id="IPR036875">
    <property type="entry name" value="Znf_CCHC_sf"/>
</dbReference>
<keyword evidence="1" id="KW-0479">Metal-binding</keyword>
<evidence type="ECO:0000256" key="2">
    <source>
        <dbReference type="SAM" id="MobiDB-lite"/>
    </source>
</evidence>
<dbReference type="Pfam" id="PF00098">
    <property type="entry name" value="zf-CCHC"/>
    <property type="match status" value="1"/>
</dbReference>
<protein>
    <recommendedName>
        <fullName evidence="3">CCHC-type domain-containing protein</fullName>
    </recommendedName>
</protein>
<feature type="compositionally biased region" description="Basic and acidic residues" evidence="2">
    <location>
        <begin position="300"/>
        <end position="309"/>
    </location>
</feature>
<name>A0A151JAF6_9HYME</name>
<dbReference type="SMART" id="SM00343">
    <property type="entry name" value="ZnF_C2HC"/>
    <property type="match status" value="2"/>
</dbReference>
<reference evidence="4 5" key="1">
    <citation type="submission" date="2015-09" db="EMBL/GenBank/DDBJ databases">
        <title>Trachymyrmex cornetzi WGS genome.</title>
        <authorList>
            <person name="Nygaard S."/>
            <person name="Hu H."/>
            <person name="Boomsma J."/>
            <person name="Zhang G."/>
        </authorList>
    </citation>
    <scope>NUCLEOTIDE SEQUENCE [LARGE SCALE GENOMIC DNA]</scope>
    <source>
        <strain evidence="4">Tcor2-1</strain>
        <tissue evidence="4">Whole body</tissue>
    </source>
</reference>
<keyword evidence="5" id="KW-1185">Reference proteome</keyword>
<proteinExistence type="predicted"/>
<dbReference type="GO" id="GO:0008270">
    <property type="term" value="F:zinc ion binding"/>
    <property type="evidence" value="ECO:0007669"/>
    <property type="project" value="UniProtKB-KW"/>
</dbReference>
<keyword evidence="1" id="KW-0862">Zinc</keyword>
<sequence>MRTARNKVDIDAMGIHELRPRKSRTGALLLEIPGAESGEKADKLAEKLSKALEGQQDVLVTRPEKMADIRVRDLEDSTTKEDILLSLTLLGGCSEKTFRLGEIVQAINGLGTLWIRCPLAVAKKVTKNRWIRIGWVMARVDLLPERTTQCYRCLEPGHVRTQCNSEIDRGSLCYRCGSSGHMAKDCGEAVHCIICASRNIKADHRMGGPACKPPILKAKNKKEGRASGIERLQDRGNNKKYPNMEVDKINTQHTPMGERKEREASVVRQMEKCSVNEENKSEMHMEVELDETPSDISKIPTEKPEEDWPKLGSEWSNAEEEIGGKKEQRDGGPQLKSTNG</sequence>
<feature type="compositionally biased region" description="Basic and acidic residues" evidence="2">
    <location>
        <begin position="278"/>
        <end position="287"/>
    </location>
</feature>
<dbReference type="Gene3D" id="4.10.60.10">
    <property type="entry name" value="Zinc finger, CCHC-type"/>
    <property type="match status" value="1"/>
</dbReference>
<organism evidence="4 5">
    <name type="scientific">Trachymyrmex cornetzi</name>
    <dbReference type="NCBI Taxonomy" id="471704"/>
    <lineage>
        <taxon>Eukaryota</taxon>
        <taxon>Metazoa</taxon>
        <taxon>Ecdysozoa</taxon>
        <taxon>Arthropoda</taxon>
        <taxon>Hexapoda</taxon>
        <taxon>Insecta</taxon>
        <taxon>Pterygota</taxon>
        <taxon>Neoptera</taxon>
        <taxon>Endopterygota</taxon>
        <taxon>Hymenoptera</taxon>
        <taxon>Apocrita</taxon>
        <taxon>Aculeata</taxon>
        <taxon>Formicoidea</taxon>
        <taxon>Formicidae</taxon>
        <taxon>Myrmicinae</taxon>
        <taxon>Trachymyrmex</taxon>
    </lineage>
</organism>
<feature type="domain" description="CCHC-type" evidence="3">
    <location>
        <begin position="150"/>
        <end position="163"/>
    </location>
</feature>
<feature type="region of interest" description="Disordered" evidence="2">
    <location>
        <begin position="278"/>
        <end position="340"/>
    </location>
</feature>
<accession>A0A151JAF6</accession>
<gene>
    <name evidence="4" type="ORF">ALC57_05570</name>
</gene>
<dbReference type="STRING" id="471704.A0A151JAF6"/>
<evidence type="ECO:0000313" key="4">
    <source>
        <dbReference type="EMBL" id="KYN22038.1"/>
    </source>
</evidence>
<dbReference type="EMBL" id="KQ979274">
    <property type="protein sequence ID" value="KYN22038.1"/>
    <property type="molecule type" value="Genomic_DNA"/>
</dbReference>
<dbReference type="SUPFAM" id="SSF57756">
    <property type="entry name" value="Retrovirus zinc finger-like domains"/>
    <property type="match status" value="1"/>
</dbReference>
<keyword evidence="1" id="KW-0863">Zinc-finger</keyword>
<evidence type="ECO:0000256" key="1">
    <source>
        <dbReference type="PROSITE-ProRule" id="PRU00047"/>
    </source>
</evidence>
<dbReference type="AlphaFoldDB" id="A0A151JAF6"/>
<evidence type="ECO:0000313" key="5">
    <source>
        <dbReference type="Proteomes" id="UP000078492"/>
    </source>
</evidence>
<evidence type="ECO:0000259" key="3">
    <source>
        <dbReference type="PROSITE" id="PS50158"/>
    </source>
</evidence>
<dbReference type="GO" id="GO:0003676">
    <property type="term" value="F:nucleic acid binding"/>
    <property type="evidence" value="ECO:0007669"/>
    <property type="project" value="InterPro"/>
</dbReference>